<dbReference type="GO" id="GO:0004519">
    <property type="term" value="F:endonuclease activity"/>
    <property type="evidence" value="ECO:0007669"/>
    <property type="project" value="UniProtKB-KW"/>
</dbReference>
<evidence type="ECO:0000256" key="3">
    <source>
        <dbReference type="ARBA" id="ARBA00022722"/>
    </source>
</evidence>
<name>A0A0A9DIY9_ARUDO</name>
<evidence type="ECO:0000256" key="4">
    <source>
        <dbReference type="ARBA" id="ARBA00022759"/>
    </source>
</evidence>
<keyword evidence="3" id="KW-0540">Nuclease</keyword>
<evidence type="ECO:0000259" key="7">
    <source>
        <dbReference type="Pfam" id="PF17917"/>
    </source>
</evidence>
<dbReference type="SUPFAM" id="SSF56672">
    <property type="entry name" value="DNA/RNA polymerases"/>
    <property type="match status" value="1"/>
</dbReference>
<keyword evidence="1" id="KW-0808">Transferase</keyword>
<protein>
    <recommendedName>
        <fullName evidence="7">Reverse transcriptase RNase H-like domain-containing protein</fullName>
    </recommendedName>
</protein>
<proteinExistence type="predicted"/>
<evidence type="ECO:0000256" key="2">
    <source>
        <dbReference type="ARBA" id="ARBA00022695"/>
    </source>
</evidence>
<organism evidence="8">
    <name type="scientific">Arundo donax</name>
    <name type="common">Giant reed</name>
    <name type="synonym">Donax arundinaceus</name>
    <dbReference type="NCBI Taxonomy" id="35708"/>
    <lineage>
        <taxon>Eukaryota</taxon>
        <taxon>Viridiplantae</taxon>
        <taxon>Streptophyta</taxon>
        <taxon>Embryophyta</taxon>
        <taxon>Tracheophyta</taxon>
        <taxon>Spermatophyta</taxon>
        <taxon>Magnoliopsida</taxon>
        <taxon>Liliopsida</taxon>
        <taxon>Poales</taxon>
        <taxon>Poaceae</taxon>
        <taxon>PACMAD clade</taxon>
        <taxon>Arundinoideae</taxon>
        <taxon>Arundineae</taxon>
        <taxon>Arundo</taxon>
    </lineage>
</organism>
<sequence length="181" mass="21199">MQGGHVVAYASRQLKKHEENYLTHDLELAAVVHALKIWRHYLIGQRCEIYSDHKSLKYIFTQSDLNLRQRRWLELIKDYDMGINYHPGKANVVADALSRKPQANAITLQEMRPELCMEFERLNFGLVCNTDVIAMELDSTLEQDIRKAQLEDEKILEIRHQIKDDKAPGFTENEQGTVWYK</sequence>
<keyword evidence="6" id="KW-0695">RNA-directed DNA polymerase</keyword>
<dbReference type="PANTHER" id="PTHR34072:SF59">
    <property type="entry name" value="CCHC-TYPE INTEGRASE"/>
    <property type="match status" value="1"/>
</dbReference>
<dbReference type="Pfam" id="PF17917">
    <property type="entry name" value="RT_RNaseH"/>
    <property type="match status" value="1"/>
</dbReference>
<evidence type="ECO:0000256" key="1">
    <source>
        <dbReference type="ARBA" id="ARBA00022679"/>
    </source>
</evidence>
<accession>A0A0A9DIY9</accession>
<dbReference type="PANTHER" id="PTHR34072">
    <property type="entry name" value="ENZYMATIC POLYPROTEIN-RELATED"/>
    <property type="match status" value="1"/>
</dbReference>
<dbReference type="InterPro" id="IPR041373">
    <property type="entry name" value="RT_RNaseH"/>
</dbReference>
<dbReference type="GO" id="GO:0016787">
    <property type="term" value="F:hydrolase activity"/>
    <property type="evidence" value="ECO:0007669"/>
    <property type="project" value="UniProtKB-KW"/>
</dbReference>
<dbReference type="EMBL" id="GBRH01211282">
    <property type="protein sequence ID" value="JAD86613.1"/>
    <property type="molecule type" value="Transcribed_RNA"/>
</dbReference>
<dbReference type="InterPro" id="IPR043502">
    <property type="entry name" value="DNA/RNA_pol_sf"/>
</dbReference>
<keyword evidence="5" id="KW-0378">Hydrolase</keyword>
<evidence type="ECO:0000256" key="6">
    <source>
        <dbReference type="ARBA" id="ARBA00022918"/>
    </source>
</evidence>
<keyword evidence="2" id="KW-0548">Nucleotidyltransferase</keyword>
<reference evidence="8" key="2">
    <citation type="journal article" date="2015" name="Data Brief">
        <title>Shoot transcriptome of the giant reed, Arundo donax.</title>
        <authorList>
            <person name="Barrero R.A."/>
            <person name="Guerrero F.D."/>
            <person name="Moolhuijzen P."/>
            <person name="Goolsby J.A."/>
            <person name="Tidwell J."/>
            <person name="Bellgard S.E."/>
            <person name="Bellgard M.I."/>
        </authorList>
    </citation>
    <scope>NUCLEOTIDE SEQUENCE</scope>
    <source>
        <tissue evidence="8">Shoot tissue taken approximately 20 cm above the soil surface</tissue>
    </source>
</reference>
<dbReference type="GO" id="GO:0003964">
    <property type="term" value="F:RNA-directed DNA polymerase activity"/>
    <property type="evidence" value="ECO:0007669"/>
    <property type="project" value="UniProtKB-KW"/>
</dbReference>
<reference evidence="8" key="1">
    <citation type="submission" date="2014-09" db="EMBL/GenBank/DDBJ databases">
        <authorList>
            <person name="Magalhaes I.L.F."/>
            <person name="Oliveira U."/>
            <person name="Santos F.R."/>
            <person name="Vidigal T.H.D.A."/>
            <person name="Brescovit A.D."/>
            <person name="Santos A.J."/>
        </authorList>
    </citation>
    <scope>NUCLEOTIDE SEQUENCE</scope>
    <source>
        <tissue evidence="8">Shoot tissue taken approximately 20 cm above the soil surface</tissue>
    </source>
</reference>
<dbReference type="CDD" id="cd09274">
    <property type="entry name" value="RNase_HI_RT_Ty3"/>
    <property type="match status" value="1"/>
</dbReference>
<keyword evidence="4" id="KW-0255">Endonuclease</keyword>
<feature type="domain" description="Reverse transcriptase RNase H-like" evidence="7">
    <location>
        <begin position="5"/>
        <end position="79"/>
    </location>
</feature>
<evidence type="ECO:0000256" key="5">
    <source>
        <dbReference type="ARBA" id="ARBA00022801"/>
    </source>
</evidence>
<evidence type="ECO:0000313" key="8">
    <source>
        <dbReference type="EMBL" id="JAD86613.1"/>
    </source>
</evidence>
<dbReference type="AlphaFoldDB" id="A0A0A9DIY9"/>